<dbReference type="Gene3D" id="1.20.90.10">
    <property type="entry name" value="Phospholipase A2 domain"/>
    <property type="match status" value="1"/>
</dbReference>
<proteinExistence type="predicted"/>
<dbReference type="GO" id="GO:0006644">
    <property type="term" value="P:phospholipid metabolic process"/>
    <property type="evidence" value="ECO:0007669"/>
    <property type="project" value="InterPro"/>
</dbReference>
<name>A0AA46BLS6_9MICO</name>
<feature type="chain" id="PRO_5041390195" evidence="2">
    <location>
        <begin position="33"/>
        <end position="193"/>
    </location>
</feature>
<reference evidence="3 4" key="1">
    <citation type="submission" date="2018-06" db="EMBL/GenBank/DDBJ databases">
        <authorList>
            <consortium name="Pathogen Informatics"/>
            <person name="Doyle S."/>
        </authorList>
    </citation>
    <scope>NUCLEOTIDE SEQUENCE [LARGE SCALE GENOMIC DNA]</scope>
    <source>
        <strain evidence="3 4">NCTC7915</strain>
    </source>
</reference>
<dbReference type="InterPro" id="IPR036444">
    <property type="entry name" value="PLipase_A2_dom_sf"/>
</dbReference>
<evidence type="ECO:0000313" key="3">
    <source>
        <dbReference type="EMBL" id="STD05181.1"/>
    </source>
</evidence>
<protein>
    <submittedName>
        <fullName evidence="3">Phospholipase A2</fullName>
    </submittedName>
</protein>
<gene>
    <name evidence="3" type="ORF">NCTC7915_00379</name>
</gene>
<keyword evidence="2" id="KW-0732">Signal</keyword>
<feature type="signal peptide" evidence="2">
    <location>
        <begin position="1"/>
        <end position="32"/>
    </location>
</feature>
<dbReference type="EMBL" id="UFYA01000001">
    <property type="protein sequence ID" value="STD05181.1"/>
    <property type="molecule type" value="Genomic_DNA"/>
</dbReference>
<dbReference type="RefSeq" id="WP_115029466.1">
    <property type="nucleotide sequence ID" value="NZ_UFYA01000001.1"/>
</dbReference>
<evidence type="ECO:0000256" key="1">
    <source>
        <dbReference type="SAM" id="MobiDB-lite"/>
    </source>
</evidence>
<dbReference type="Proteomes" id="UP000254118">
    <property type="component" value="Unassembled WGS sequence"/>
</dbReference>
<sequence>MKTNITRLARVCLSALSASALVLTLASTGATAAPSAPTNPTPAATATTADPSVDALASGIERYLVKKDKESVFDVDKARKAKESEDIIEAGQAYNELRNAYTGPKATARSFSLPIWGKYCGPGHSGPGEPVDTLDKLCKEHDGCYGERAYFDCQCDAKLKADIKRLSPTTKRKERIVAAAVRVWFTISPCKKS</sequence>
<accession>A0AA46BLS6</accession>
<feature type="region of interest" description="Disordered" evidence="1">
    <location>
        <begin position="31"/>
        <end position="50"/>
    </location>
</feature>
<dbReference type="GO" id="GO:0004623">
    <property type="term" value="F:phospholipase A2 activity"/>
    <property type="evidence" value="ECO:0007669"/>
    <property type="project" value="InterPro"/>
</dbReference>
<dbReference type="SUPFAM" id="SSF48619">
    <property type="entry name" value="Phospholipase A2, PLA2"/>
    <property type="match status" value="1"/>
</dbReference>
<dbReference type="AlphaFoldDB" id="A0AA46BLS6"/>
<evidence type="ECO:0000256" key="2">
    <source>
        <dbReference type="SAM" id="SignalP"/>
    </source>
</evidence>
<evidence type="ECO:0000313" key="4">
    <source>
        <dbReference type="Proteomes" id="UP000254118"/>
    </source>
</evidence>
<organism evidence="3 4">
    <name type="scientific">Dermatophilus congolensis</name>
    <dbReference type="NCBI Taxonomy" id="1863"/>
    <lineage>
        <taxon>Bacteria</taxon>
        <taxon>Bacillati</taxon>
        <taxon>Actinomycetota</taxon>
        <taxon>Actinomycetes</taxon>
        <taxon>Micrococcales</taxon>
        <taxon>Dermatophilaceae</taxon>
        <taxon>Dermatophilus</taxon>
    </lineage>
</organism>
<comment type="caution">
    <text evidence="3">The sequence shown here is derived from an EMBL/GenBank/DDBJ whole genome shotgun (WGS) entry which is preliminary data.</text>
</comment>
<dbReference type="GO" id="GO:0050482">
    <property type="term" value="P:arachidonate secretion"/>
    <property type="evidence" value="ECO:0007669"/>
    <property type="project" value="InterPro"/>
</dbReference>